<keyword evidence="3" id="KW-1185">Reference proteome</keyword>
<name>A0A2P8D3V4_9ACTN</name>
<evidence type="ECO:0000313" key="3">
    <source>
        <dbReference type="Proteomes" id="UP000243528"/>
    </source>
</evidence>
<dbReference type="OrthoDB" id="163447at2"/>
<dbReference type="Pfam" id="PF05800">
    <property type="entry name" value="GvpO"/>
    <property type="match status" value="1"/>
</dbReference>
<dbReference type="InterPro" id="IPR008634">
    <property type="entry name" value="Gas-vesicle_GvpO"/>
</dbReference>
<feature type="region of interest" description="Disordered" evidence="1">
    <location>
        <begin position="1"/>
        <end position="21"/>
    </location>
</feature>
<sequence>MSTSSESESAPERPTAPSVATRAVRELAELTGHDIESVIGVERHEDGWRVRLEVVELRRVPDSTDLLSAYEVDLDDGAEVTSFRRLRRYDRGRARED</sequence>
<protein>
    <submittedName>
        <fullName evidence="2">Gas vesicle protein GvpO</fullName>
    </submittedName>
</protein>
<evidence type="ECO:0000313" key="2">
    <source>
        <dbReference type="EMBL" id="PSK91895.1"/>
    </source>
</evidence>
<dbReference type="Proteomes" id="UP000243528">
    <property type="component" value="Unassembled WGS sequence"/>
</dbReference>
<organism evidence="2 3">
    <name type="scientific">Haloactinopolyspora alba</name>
    <dbReference type="NCBI Taxonomy" id="648780"/>
    <lineage>
        <taxon>Bacteria</taxon>
        <taxon>Bacillati</taxon>
        <taxon>Actinomycetota</taxon>
        <taxon>Actinomycetes</taxon>
        <taxon>Jiangellales</taxon>
        <taxon>Jiangellaceae</taxon>
        <taxon>Haloactinopolyspora</taxon>
    </lineage>
</organism>
<comment type="caution">
    <text evidence="2">The sequence shown here is derived from an EMBL/GenBank/DDBJ whole genome shotgun (WGS) entry which is preliminary data.</text>
</comment>
<accession>A0A2P8D3V4</accession>
<dbReference type="GO" id="GO:0031412">
    <property type="term" value="P:gas vesicle organization"/>
    <property type="evidence" value="ECO:0007669"/>
    <property type="project" value="InterPro"/>
</dbReference>
<proteinExistence type="predicted"/>
<reference evidence="2 3" key="1">
    <citation type="submission" date="2018-03" db="EMBL/GenBank/DDBJ databases">
        <title>Genomic Encyclopedia of Archaeal and Bacterial Type Strains, Phase II (KMG-II): from individual species to whole genera.</title>
        <authorList>
            <person name="Goeker M."/>
        </authorList>
    </citation>
    <scope>NUCLEOTIDE SEQUENCE [LARGE SCALE GENOMIC DNA]</scope>
    <source>
        <strain evidence="2 3">DSM 45211</strain>
    </source>
</reference>
<evidence type="ECO:0000256" key="1">
    <source>
        <dbReference type="SAM" id="MobiDB-lite"/>
    </source>
</evidence>
<gene>
    <name evidence="2" type="ORF">CLV30_13328</name>
</gene>
<dbReference type="AlphaFoldDB" id="A0A2P8D3V4"/>
<dbReference type="EMBL" id="PYGE01000033">
    <property type="protein sequence ID" value="PSK91895.1"/>
    <property type="molecule type" value="Genomic_DNA"/>
</dbReference>
<dbReference type="RefSeq" id="WP_106540031.1">
    <property type="nucleotide sequence ID" value="NZ_PYGE01000033.1"/>
</dbReference>
<dbReference type="PIRSF" id="PIRSF028743">
    <property type="entry name" value="GvpO_protein"/>
    <property type="match status" value="1"/>
</dbReference>